<dbReference type="AlphaFoldDB" id="A0A1I3NL91"/>
<dbReference type="SUPFAM" id="SSF53756">
    <property type="entry name" value="UDP-Glycosyltransferase/glycogen phosphorylase"/>
    <property type="match status" value="1"/>
</dbReference>
<dbReference type="GO" id="GO:0016757">
    <property type="term" value="F:glycosyltransferase activity"/>
    <property type="evidence" value="ECO:0007669"/>
    <property type="project" value="InterPro"/>
</dbReference>
<sequence>MTNLIYIGNKLTNTGKTATTIDTLGKGLEDAGFKVSYASSYTNIVFRFIDMLWTVFKHRKATDYVLIDTYSTLNFYYAYGVSQLCRMLKLKYIPILHGGNLSNRLKNNPKLSASIFNNAYVNSAPSNFLKVQFKNHGYTNVTVIPNSIAIQQYSFKQRTIDHIRLLWVRSFSELYNPKLAVSILHALKLKGVDATLCMIGPDNDGSLNTTKAYAKSLGVSVDFPGKLSKADWIARAKDYNVFINTTNFDNTPVSVIEAMALGLPIVSTNVGGLPYLIEDSINGVLVAPEAIDAFVSAILDYKDKPEFLQSVVKQARSTAESFDWEVVKQQWLLTLK</sequence>
<reference evidence="3" key="1">
    <citation type="submission" date="2016-10" db="EMBL/GenBank/DDBJ databases">
        <authorList>
            <person name="Varghese N."/>
            <person name="Submissions S."/>
        </authorList>
    </citation>
    <scope>NUCLEOTIDE SEQUENCE [LARGE SCALE GENOMIC DNA]</scope>
    <source>
        <strain evidence="3">DSM 28881</strain>
    </source>
</reference>
<gene>
    <name evidence="2" type="ORF">SAMN05443431_104191</name>
</gene>
<dbReference type="RefSeq" id="WP_090839330.1">
    <property type="nucleotide sequence ID" value="NZ_FORM01000004.1"/>
</dbReference>
<dbReference type="EMBL" id="FORM01000004">
    <property type="protein sequence ID" value="SFJ09945.1"/>
    <property type="molecule type" value="Genomic_DNA"/>
</dbReference>
<dbReference type="Pfam" id="PF00534">
    <property type="entry name" value="Glycos_transf_1"/>
    <property type="match status" value="1"/>
</dbReference>
<organism evidence="2 3">
    <name type="scientific">Olleya namhaensis</name>
    <dbReference type="NCBI Taxonomy" id="1144750"/>
    <lineage>
        <taxon>Bacteria</taxon>
        <taxon>Pseudomonadati</taxon>
        <taxon>Bacteroidota</taxon>
        <taxon>Flavobacteriia</taxon>
        <taxon>Flavobacteriales</taxon>
        <taxon>Flavobacteriaceae</taxon>
    </lineage>
</organism>
<keyword evidence="3" id="KW-1185">Reference proteome</keyword>
<dbReference type="STRING" id="1144750.SAMN05443431_104191"/>
<evidence type="ECO:0000259" key="1">
    <source>
        <dbReference type="Pfam" id="PF00534"/>
    </source>
</evidence>
<keyword evidence="2" id="KW-0808">Transferase</keyword>
<evidence type="ECO:0000313" key="3">
    <source>
        <dbReference type="Proteomes" id="UP000199559"/>
    </source>
</evidence>
<dbReference type="Proteomes" id="UP000199559">
    <property type="component" value="Unassembled WGS sequence"/>
</dbReference>
<dbReference type="Gene3D" id="3.40.50.2000">
    <property type="entry name" value="Glycogen Phosphorylase B"/>
    <property type="match status" value="2"/>
</dbReference>
<dbReference type="InterPro" id="IPR001296">
    <property type="entry name" value="Glyco_trans_1"/>
</dbReference>
<name>A0A1I3NL91_9FLAO</name>
<accession>A0A1I3NL91</accession>
<dbReference type="CDD" id="cd03801">
    <property type="entry name" value="GT4_PimA-like"/>
    <property type="match status" value="1"/>
</dbReference>
<dbReference type="PANTHER" id="PTHR12526">
    <property type="entry name" value="GLYCOSYLTRANSFERASE"/>
    <property type="match status" value="1"/>
</dbReference>
<protein>
    <submittedName>
        <fullName evidence="2">Glycosyltransferase involved in cell wall bisynthesis</fullName>
    </submittedName>
</protein>
<feature type="domain" description="Glycosyl transferase family 1" evidence="1">
    <location>
        <begin position="164"/>
        <end position="317"/>
    </location>
</feature>
<proteinExistence type="predicted"/>
<evidence type="ECO:0000313" key="2">
    <source>
        <dbReference type="EMBL" id="SFJ09945.1"/>
    </source>
</evidence>